<reference evidence="3" key="1">
    <citation type="journal article" date="2019" name="Int. J. Syst. Evol. Microbiol.">
        <title>The Global Catalogue of Microorganisms (GCM) 10K type strain sequencing project: providing services to taxonomists for standard genome sequencing and annotation.</title>
        <authorList>
            <consortium name="The Broad Institute Genomics Platform"/>
            <consortium name="The Broad Institute Genome Sequencing Center for Infectious Disease"/>
            <person name="Wu L."/>
            <person name="Ma J."/>
        </authorList>
    </citation>
    <scope>NUCLEOTIDE SEQUENCE [LARGE SCALE GENOMIC DNA]</scope>
    <source>
        <strain evidence="3">JCM 15421</strain>
    </source>
</reference>
<protein>
    <submittedName>
        <fullName evidence="2">Uncharacterized protein</fullName>
    </submittedName>
</protein>
<sequence length="97" mass="10997">MSTDTKTPFEHINGVLAQLKEMRHYAKNNVETLTAQWLLFDGELKKLKRAEPIETLMTRQSELHDALNEEIAALEELAVKLQPPPEQAAQMTPAQSQ</sequence>
<dbReference type="EMBL" id="BAAAEU010000004">
    <property type="protein sequence ID" value="GAA0708420.1"/>
    <property type="molecule type" value="Genomic_DNA"/>
</dbReference>
<accession>A0ABP3TK40</accession>
<keyword evidence="1" id="KW-0175">Coiled coil</keyword>
<evidence type="ECO:0000313" key="2">
    <source>
        <dbReference type="EMBL" id="GAA0708420.1"/>
    </source>
</evidence>
<gene>
    <name evidence="2" type="ORF">GCM10009105_07990</name>
</gene>
<dbReference type="Proteomes" id="UP001501523">
    <property type="component" value="Unassembled WGS sequence"/>
</dbReference>
<name>A0ABP3TK40_9GAMM</name>
<evidence type="ECO:0000313" key="3">
    <source>
        <dbReference type="Proteomes" id="UP001501523"/>
    </source>
</evidence>
<dbReference type="RefSeq" id="WP_343787404.1">
    <property type="nucleotide sequence ID" value="NZ_BAAAEU010000004.1"/>
</dbReference>
<feature type="coiled-coil region" evidence="1">
    <location>
        <begin position="16"/>
        <end position="77"/>
    </location>
</feature>
<proteinExistence type="predicted"/>
<keyword evidence="3" id="KW-1185">Reference proteome</keyword>
<evidence type="ECO:0000256" key="1">
    <source>
        <dbReference type="SAM" id="Coils"/>
    </source>
</evidence>
<comment type="caution">
    <text evidence="2">The sequence shown here is derived from an EMBL/GenBank/DDBJ whole genome shotgun (WGS) entry which is preliminary data.</text>
</comment>
<organism evidence="2 3">
    <name type="scientific">Dokdonella soli</name>
    <dbReference type="NCBI Taxonomy" id="529810"/>
    <lineage>
        <taxon>Bacteria</taxon>
        <taxon>Pseudomonadati</taxon>
        <taxon>Pseudomonadota</taxon>
        <taxon>Gammaproteobacteria</taxon>
        <taxon>Lysobacterales</taxon>
        <taxon>Rhodanobacteraceae</taxon>
        <taxon>Dokdonella</taxon>
    </lineage>
</organism>